<dbReference type="Proteomes" id="UP000481852">
    <property type="component" value="Unassembled WGS sequence"/>
</dbReference>
<gene>
    <name evidence="1" type="ORF">FYJ35_01855</name>
</gene>
<evidence type="ECO:0000313" key="2">
    <source>
        <dbReference type="Proteomes" id="UP000481852"/>
    </source>
</evidence>
<sequence length="152" mass="17891">MQKFNLNRNMSVKQYLLQLQILDTKINQKIEESAQLRSIVQGRGMSCDSERVQTSPANIQENMIVKYLDIEREIDKMIDAYVDQKDKIINQIHELSDVRYIRILFDRYVPDEKGHTKSFEQISVDMNYNYTYVCDLHGQALIAFAEVIRNNP</sequence>
<dbReference type="AlphaFoldDB" id="A0A6L5X475"/>
<keyword evidence="2" id="KW-1185">Reference proteome</keyword>
<dbReference type="RefSeq" id="WP_154522279.1">
    <property type="nucleotide sequence ID" value="NZ_VULZ01000001.1"/>
</dbReference>
<accession>A0A6L5X475</accession>
<proteinExistence type="predicted"/>
<protein>
    <submittedName>
        <fullName evidence="1">Uncharacterized protein</fullName>
    </submittedName>
</protein>
<dbReference type="EMBL" id="VULZ01000001">
    <property type="protein sequence ID" value="MSS13796.1"/>
    <property type="molecule type" value="Genomic_DNA"/>
</dbReference>
<evidence type="ECO:0000313" key="1">
    <source>
        <dbReference type="EMBL" id="MSS13796.1"/>
    </source>
</evidence>
<reference evidence="1 2" key="1">
    <citation type="submission" date="2019-08" db="EMBL/GenBank/DDBJ databases">
        <title>In-depth cultivation of the pig gut microbiome towards novel bacterial diversity and tailored functional studies.</title>
        <authorList>
            <person name="Wylensek D."/>
            <person name="Hitch T.C.A."/>
            <person name="Clavel T."/>
        </authorList>
    </citation>
    <scope>NUCLEOTIDE SEQUENCE [LARGE SCALE GENOMIC DNA]</scope>
    <source>
        <strain evidence="1 2">Oil+RF-744-WCA-WT-11</strain>
    </source>
</reference>
<organism evidence="1 2">
    <name type="scientific">Porcincola intestinalis</name>
    <dbReference type="NCBI Taxonomy" id="2606632"/>
    <lineage>
        <taxon>Bacteria</taxon>
        <taxon>Bacillati</taxon>
        <taxon>Bacillota</taxon>
        <taxon>Clostridia</taxon>
        <taxon>Lachnospirales</taxon>
        <taxon>Lachnospiraceae</taxon>
        <taxon>Porcincola</taxon>
    </lineage>
</organism>
<comment type="caution">
    <text evidence="1">The sequence shown here is derived from an EMBL/GenBank/DDBJ whole genome shotgun (WGS) entry which is preliminary data.</text>
</comment>
<name>A0A6L5X475_9FIRM</name>